<dbReference type="InterPro" id="IPR002645">
    <property type="entry name" value="STAS_dom"/>
</dbReference>
<sequence length="95" mass="10505">MTNLSKHSEQAWTLIGNIDRHTLPKIWADLNKLPNNDLVVDLSQVDRVDGAGLAGLVRLKMNAELQNIQLSFTHAPIQLLHLAELSNVDTMLSPA</sequence>
<organism evidence="2 3">
    <name type="scientific">Echinimonas agarilytica</name>
    <dbReference type="NCBI Taxonomy" id="1215918"/>
    <lineage>
        <taxon>Bacteria</taxon>
        <taxon>Pseudomonadati</taxon>
        <taxon>Pseudomonadota</taxon>
        <taxon>Gammaproteobacteria</taxon>
        <taxon>Alteromonadales</taxon>
        <taxon>Echinimonadaceae</taxon>
        <taxon>Echinimonas</taxon>
    </lineage>
</organism>
<dbReference type="PANTHER" id="PTHR35849">
    <property type="entry name" value="BLR2341 PROTEIN"/>
    <property type="match status" value="1"/>
</dbReference>
<comment type="caution">
    <text evidence="2">The sequence shown here is derived from an EMBL/GenBank/DDBJ whole genome shotgun (WGS) entry which is preliminary data.</text>
</comment>
<dbReference type="CDD" id="cd07043">
    <property type="entry name" value="STAS_anti-anti-sigma_factors"/>
    <property type="match status" value="1"/>
</dbReference>
<evidence type="ECO:0000259" key="1">
    <source>
        <dbReference type="PROSITE" id="PS50801"/>
    </source>
</evidence>
<name>A0AA42B6D0_9GAMM</name>
<dbReference type="Gene3D" id="3.30.750.24">
    <property type="entry name" value="STAS domain"/>
    <property type="match status" value="1"/>
</dbReference>
<gene>
    <name evidence="2" type="ORF">NAF29_02915</name>
</gene>
<reference evidence="2 3" key="1">
    <citation type="journal article" date="2013" name="Antonie Van Leeuwenhoek">
        <title>Echinimonas agarilytica gen. nov., sp. nov., a new gammaproteobacterium isolated from the sea urchin Strongylocentrotus intermedius.</title>
        <authorList>
            <person name="Nedashkovskaya O.I."/>
            <person name="Stenkova A.M."/>
            <person name="Zhukova N.V."/>
            <person name="Van Trappen S."/>
            <person name="Lee J.S."/>
            <person name="Kim S.B."/>
        </authorList>
    </citation>
    <scope>NUCLEOTIDE SEQUENCE [LARGE SCALE GENOMIC DNA]</scope>
    <source>
        <strain evidence="2 3">KMM 6351</strain>
    </source>
</reference>
<dbReference type="InterPro" id="IPR058548">
    <property type="entry name" value="MlaB-like_STAS"/>
</dbReference>
<dbReference type="SUPFAM" id="SSF52091">
    <property type="entry name" value="SpoIIaa-like"/>
    <property type="match status" value="1"/>
</dbReference>
<dbReference type="RefSeq" id="WP_251259985.1">
    <property type="nucleotide sequence ID" value="NZ_JAMQGP010000001.1"/>
</dbReference>
<feature type="domain" description="STAS" evidence="1">
    <location>
        <begin position="14"/>
        <end position="95"/>
    </location>
</feature>
<protein>
    <submittedName>
        <fullName evidence="2">STAS domain-containing protein</fullName>
    </submittedName>
</protein>
<evidence type="ECO:0000313" key="3">
    <source>
        <dbReference type="Proteomes" id="UP001165393"/>
    </source>
</evidence>
<dbReference type="PROSITE" id="PS50801">
    <property type="entry name" value="STAS"/>
    <property type="match status" value="1"/>
</dbReference>
<dbReference type="Proteomes" id="UP001165393">
    <property type="component" value="Unassembled WGS sequence"/>
</dbReference>
<evidence type="ECO:0000313" key="2">
    <source>
        <dbReference type="EMBL" id="MCM2678622.1"/>
    </source>
</evidence>
<keyword evidence="3" id="KW-1185">Reference proteome</keyword>
<dbReference type="InterPro" id="IPR052746">
    <property type="entry name" value="MlaB_ABC_Transporter"/>
</dbReference>
<dbReference type="PANTHER" id="PTHR35849:SF1">
    <property type="entry name" value="INTERMEMBRANE PHOSPHOLIPID TRANSPORT SYSTEM BINDING PROTEIN MLAB"/>
    <property type="match status" value="1"/>
</dbReference>
<dbReference type="InterPro" id="IPR036513">
    <property type="entry name" value="STAS_dom_sf"/>
</dbReference>
<proteinExistence type="predicted"/>
<accession>A0AA42B6D0</accession>
<dbReference type="AlphaFoldDB" id="A0AA42B6D0"/>
<dbReference type="EMBL" id="JAMQGP010000001">
    <property type="protein sequence ID" value="MCM2678622.1"/>
    <property type="molecule type" value="Genomic_DNA"/>
</dbReference>
<dbReference type="Pfam" id="PF13466">
    <property type="entry name" value="STAS_2"/>
    <property type="match status" value="1"/>
</dbReference>